<feature type="region of interest" description="Disordered" evidence="1">
    <location>
        <begin position="23"/>
        <end position="77"/>
    </location>
</feature>
<protein>
    <submittedName>
        <fullName evidence="2">Uncharacterized protein</fullName>
    </submittedName>
</protein>
<gene>
    <name evidence="2" type="ORF">GCM10022210_11140</name>
</gene>
<keyword evidence="3" id="KW-1185">Reference proteome</keyword>
<evidence type="ECO:0000313" key="3">
    <source>
        <dbReference type="Proteomes" id="UP001500742"/>
    </source>
</evidence>
<organism evidence="2 3">
    <name type="scientific">Mucilaginibacter dorajii</name>
    <dbReference type="NCBI Taxonomy" id="692994"/>
    <lineage>
        <taxon>Bacteria</taxon>
        <taxon>Pseudomonadati</taxon>
        <taxon>Bacteroidota</taxon>
        <taxon>Sphingobacteriia</taxon>
        <taxon>Sphingobacteriales</taxon>
        <taxon>Sphingobacteriaceae</taxon>
        <taxon>Mucilaginibacter</taxon>
    </lineage>
</organism>
<feature type="compositionally biased region" description="Polar residues" evidence="1">
    <location>
        <begin position="24"/>
        <end position="34"/>
    </location>
</feature>
<evidence type="ECO:0000313" key="2">
    <source>
        <dbReference type="EMBL" id="GAA3964522.1"/>
    </source>
</evidence>
<dbReference type="RefSeq" id="WP_259092268.1">
    <property type="nucleotide sequence ID" value="NZ_BAAAZC010000008.1"/>
</dbReference>
<dbReference type="EMBL" id="BAAAZC010000008">
    <property type="protein sequence ID" value="GAA3964522.1"/>
    <property type="molecule type" value="Genomic_DNA"/>
</dbReference>
<evidence type="ECO:0000256" key="1">
    <source>
        <dbReference type="SAM" id="MobiDB-lite"/>
    </source>
</evidence>
<proteinExistence type="predicted"/>
<dbReference type="Proteomes" id="UP001500742">
    <property type="component" value="Unassembled WGS sequence"/>
</dbReference>
<name>A0ABP7PH79_9SPHI</name>
<accession>A0ABP7PH79</accession>
<reference evidence="3" key="1">
    <citation type="journal article" date="2019" name="Int. J. Syst. Evol. Microbiol.">
        <title>The Global Catalogue of Microorganisms (GCM) 10K type strain sequencing project: providing services to taxonomists for standard genome sequencing and annotation.</title>
        <authorList>
            <consortium name="The Broad Institute Genomics Platform"/>
            <consortium name="The Broad Institute Genome Sequencing Center for Infectious Disease"/>
            <person name="Wu L."/>
            <person name="Ma J."/>
        </authorList>
    </citation>
    <scope>NUCLEOTIDE SEQUENCE [LARGE SCALE GENOMIC DNA]</scope>
    <source>
        <strain evidence="3">JCM 16601</strain>
    </source>
</reference>
<sequence>MGFFITNGDNACKLDNTACDDMGDSNSGQHNNVVLRNKPGGHNKFRGDNNRDSSYQQLHGGAGNDNQKTRRLKYFEL</sequence>
<comment type="caution">
    <text evidence="2">The sequence shown here is derived from an EMBL/GenBank/DDBJ whole genome shotgun (WGS) entry which is preliminary data.</text>
</comment>